<evidence type="ECO:0000313" key="2">
    <source>
        <dbReference type="Proteomes" id="UP000078544"/>
    </source>
</evidence>
<evidence type="ECO:0000313" key="1">
    <source>
        <dbReference type="EMBL" id="KZZ98862.1"/>
    </source>
</evidence>
<dbReference type="PANTHER" id="PTHR28037">
    <property type="entry name" value="ALCOHOL O-ACETYLTRANSFERASE 1-RELATED"/>
    <property type="match status" value="1"/>
</dbReference>
<dbReference type="SUPFAM" id="SSF52777">
    <property type="entry name" value="CoA-dependent acyltransferases"/>
    <property type="match status" value="2"/>
</dbReference>
<dbReference type="InterPro" id="IPR010828">
    <property type="entry name" value="Atf2/Sli1-like"/>
</dbReference>
<organism evidence="1 2">
    <name type="scientific">Moelleriella libera RCEF 2490</name>
    <dbReference type="NCBI Taxonomy" id="1081109"/>
    <lineage>
        <taxon>Eukaryota</taxon>
        <taxon>Fungi</taxon>
        <taxon>Dikarya</taxon>
        <taxon>Ascomycota</taxon>
        <taxon>Pezizomycotina</taxon>
        <taxon>Sordariomycetes</taxon>
        <taxon>Hypocreomycetidae</taxon>
        <taxon>Hypocreales</taxon>
        <taxon>Clavicipitaceae</taxon>
        <taxon>Moelleriella</taxon>
    </lineage>
</organism>
<name>A0A162IV68_9HYPO</name>
<reference evidence="1 2" key="1">
    <citation type="journal article" date="2016" name="Genome Biol. Evol.">
        <title>Divergent and convergent evolution of fungal pathogenicity.</title>
        <authorList>
            <person name="Shang Y."/>
            <person name="Xiao G."/>
            <person name="Zheng P."/>
            <person name="Cen K."/>
            <person name="Zhan S."/>
            <person name="Wang C."/>
        </authorList>
    </citation>
    <scope>NUCLEOTIDE SEQUENCE [LARGE SCALE GENOMIC DNA]</scope>
    <source>
        <strain evidence="1 2">RCEF 2490</strain>
    </source>
</reference>
<dbReference type="Proteomes" id="UP000078544">
    <property type="component" value="Unassembled WGS sequence"/>
</dbReference>
<comment type="caution">
    <text evidence="1">The sequence shown here is derived from an EMBL/GenBank/DDBJ whole genome shotgun (WGS) entry which is preliminary data.</text>
</comment>
<protein>
    <submittedName>
        <fullName evidence="1">Alcohol acetyltransferase</fullName>
    </submittedName>
</protein>
<dbReference type="OrthoDB" id="2150604at2759"/>
<sequence length="491" mass="54206">MSSHDTGTSLRRLGPIELYCSSRHHMGIYRCVIVTCRYHALNSQERIDQRTLYSALGRVILAQPMLRVGLLRDDTNEASFAHIEKLSLGNHVSFLTLPCQSLDEYNEQLATRQGWHHDQCWLDIAGRPPWRVEVVEPELTEPSGFQDIIFAFHHSLCDGTSGRLFHEQLLRELNNQSAPSAVEVLEFPQPPQLPDSQDEAVSFSSSPWFIVKTLWNEFGPSVLRSQKPIPWHGKGIDFSIPYTTRIRPIDVPAAVASKLLGACRQHKTSLTGLIHALVLASYATRLSADEAPFFASITPISLRPYLRPGADASLLRVLVASLTQEYPPEHVAQLRSGEPTSLDTCIWSTAQLVKGELSRRASTLPQDEIVSLMKYIPDWFAFFKAKDGQPRTHSWELSNIGVFEAPCLAPAAAAAEPASDARFGVSRMCFTNGAVVAGAPVGLGVASAPNGLLTIALSWQQTVVTDDFIAGLANDLLAFVQRFDHTGRFTT</sequence>
<keyword evidence="1" id="KW-0808">Transferase</keyword>
<dbReference type="STRING" id="1081109.A0A162IV68"/>
<dbReference type="InterPro" id="IPR052058">
    <property type="entry name" value="Alcohol_O-acetyltransferase"/>
</dbReference>
<dbReference type="EMBL" id="AZGY01000004">
    <property type="protein sequence ID" value="KZZ98862.1"/>
    <property type="molecule type" value="Genomic_DNA"/>
</dbReference>
<dbReference type="AlphaFoldDB" id="A0A162IV68"/>
<dbReference type="GO" id="GO:0008080">
    <property type="term" value="F:N-acetyltransferase activity"/>
    <property type="evidence" value="ECO:0007669"/>
    <property type="project" value="TreeGrafter"/>
</dbReference>
<keyword evidence="2" id="KW-1185">Reference proteome</keyword>
<dbReference type="Gene3D" id="3.30.559.10">
    <property type="entry name" value="Chloramphenicol acetyltransferase-like domain"/>
    <property type="match status" value="1"/>
</dbReference>
<proteinExistence type="predicted"/>
<dbReference type="Pfam" id="PF07247">
    <property type="entry name" value="AATase"/>
    <property type="match status" value="1"/>
</dbReference>
<accession>A0A162IV68</accession>
<dbReference type="InterPro" id="IPR023213">
    <property type="entry name" value="CAT-like_dom_sf"/>
</dbReference>
<dbReference type="PANTHER" id="PTHR28037:SF1">
    <property type="entry name" value="ALCOHOL O-ACETYLTRANSFERASE 1-RELATED"/>
    <property type="match status" value="1"/>
</dbReference>
<gene>
    <name evidence="1" type="ORF">AAL_02413</name>
</gene>